<organism evidence="2 3">
    <name type="scientific">Marinobacter halodurans</name>
    <dbReference type="NCBI Taxonomy" id="2528979"/>
    <lineage>
        <taxon>Bacteria</taxon>
        <taxon>Pseudomonadati</taxon>
        <taxon>Pseudomonadota</taxon>
        <taxon>Gammaproteobacteria</taxon>
        <taxon>Pseudomonadales</taxon>
        <taxon>Marinobacteraceae</taxon>
        <taxon>Marinobacter</taxon>
    </lineage>
</organism>
<feature type="non-terminal residue" evidence="2">
    <location>
        <position position="1"/>
    </location>
</feature>
<dbReference type="Gene3D" id="2.30.38.10">
    <property type="entry name" value="Luciferase, Domain 3"/>
    <property type="match status" value="1"/>
</dbReference>
<reference evidence="2 3" key="1">
    <citation type="submission" date="2019-02" db="EMBL/GenBank/DDBJ databases">
        <title>Marinobacter halodurans sp. nov., a marine bacterium isolated from sea tidal flat.</title>
        <authorList>
            <person name="Yoo Y."/>
            <person name="Lee D.W."/>
            <person name="Kim B.S."/>
            <person name="Kim J.-J."/>
        </authorList>
    </citation>
    <scope>NUCLEOTIDE SEQUENCE [LARGE SCALE GENOMIC DNA]</scope>
    <source>
        <strain evidence="2 3">YJ-S3-2</strain>
    </source>
</reference>
<dbReference type="InterPro" id="IPR020845">
    <property type="entry name" value="AMP-binding_CS"/>
</dbReference>
<dbReference type="Proteomes" id="UP000313645">
    <property type="component" value="Unassembled WGS sequence"/>
</dbReference>
<dbReference type="EMBL" id="SJDL01000153">
    <property type="protein sequence ID" value="TBW43916.1"/>
    <property type="molecule type" value="Genomic_DNA"/>
</dbReference>
<dbReference type="NCBIfam" id="TIGR01733">
    <property type="entry name" value="AA-adenyl-dom"/>
    <property type="match status" value="1"/>
</dbReference>
<accession>A0ABY1ZGW9</accession>
<evidence type="ECO:0000259" key="1">
    <source>
        <dbReference type="Pfam" id="PF00501"/>
    </source>
</evidence>
<keyword evidence="3" id="KW-1185">Reference proteome</keyword>
<protein>
    <submittedName>
        <fullName evidence="2">Amino acid adenylation domain-containing protein</fullName>
    </submittedName>
</protein>
<proteinExistence type="predicted"/>
<dbReference type="SUPFAM" id="SSF56801">
    <property type="entry name" value="Acetyl-CoA synthetase-like"/>
    <property type="match status" value="1"/>
</dbReference>
<dbReference type="InterPro" id="IPR010071">
    <property type="entry name" value="AA_adenyl_dom"/>
</dbReference>
<feature type="domain" description="AMP-dependent synthetase/ligase" evidence="1">
    <location>
        <begin position="1"/>
        <end position="270"/>
    </location>
</feature>
<feature type="non-terminal residue" evidence="2">
    <location>
        <position position="336"/>
    </location>
</feature>
<dbReference type="Gene3D" id="3.30.300.30">
    <property type="match status" value="1"/>
</dbReference>
<comment type="caution">
    <text evidence="2">The sequence shown here is derived from an EMBL/GenBank/DDBJ whole genome shotgun (WGS) entry which is preliminary data.</text>
</comment>
<dbReference type="PANTHER" id="PTHR45527:SF1">
    <property type="entry name" value="FATTY ACID SYNTHASE"/>
    <property type="match status" value="1"/>
</dbReference>
<dbReference type="PRINTS" id="PR00154">
    <property type="entry name" value="AMPBINDING"/>
</dbReference>
<sequence>PAERVAYMLEDSAPVAVLVHGDVPTLATGDCPVIALDDSAPWRSCPSSNPEVSELTPSHLAYVIYTSGSTGRPKGVMVEHRTVGNLLAALQPHYRLDGEDRVLQFVSTSFDVSVQDVFLTLVSGAALVLRTDAWLASGREFWRLCRTHRITSVSLPMQFWRQTALDGALTIPACLRHLTVGGEALDEQAMALWRARADHHPGLRNAYGPSEASICSSLHLCDPEEAGDPPIGRPIANTRIYLLDAGGEPVPLGAVGELYIGGAGVARGYLDRPELTAERFVLDPFSAEPGARMYRTGDLGRYRPDGNIEYLGRNDFQVKIRGFRIETGEIEAALLA</sequence>
<evidence type="ECO:0000313" key="3">
    <source>
        <dbReference type="Proteomes" id="UP000313645"/>
    </source>
</evidence>
<dbReference type="Gene3D" id="3.40.50.980">
    <property type="match status" value="2"/>
</dbReference>
<dbReference type="CDD" id="cd05930">
    <property type="entry name" value="A_NRPS"/>
    <property type="match status" value="1"/>
</dbReference>
<name>A0ABY1ZGW9_9GAMM</name>
<dbReference type="InterPro" id="IPR045851">
    <property type="entry name" value="AMP-bd_C_sf"/>
</dbReference>
<gene>
    <name evidence="2" type="ORF">EZI54_23905</name>
</gene>
<dbReference type="Pfam" id="PF00501">
    <property type="entry name" value="AMP-binding"/>
    <property type="match status" value="1"/>
</dbReference>
<dbReference type="InterPro" id="IPR000873">
    <property type="entry name" value="AMP-dep_synth/lig_dom"/>
</dbReference>
<evidence type="ECO:0000313" key="2">
    <source>
        <dbReference type="EMBL" id="TBW43916.1"/>
    </source>
</evidence>
<dbReference type="RefSeq" id="WP_131484339.1">
    <property type="nucleotide sequence ID" value="NZ_SJDL01000153.1"/>
</dbReference>
<dbReference type="PANTHER" id="PTHR45527">
    <property type="entry name" value="NONRIBOSOMAL PEPTIDE SYNTHETASE"/>
    <property type="match status" value="1"/>
</dbReference>
<dbReference type="PROSITE" id="PS00455">
    <property type="entry name" value="AMP_BINDING"/>
    <property type="match status" value="1"/>
</dbReference>
<dbReference type="InterPro" id="IPR020459">
    <property type="entry name" value="AMP-binding"/>
</dbReference>